<organism evidence="1 2">
    <name type="scientific">Collybiopsis luxurians FD-317 M1</name>
    <dbReference type="NCBI Taxonomy" id="944289"/>
    <lineage>
        <taxon>Eukaryota</taxon>
        <taxon>Fungi</taxon>
        <taxon>Dikarya</taxon>
        <taxon>Basidiomycota</taxon>
        <taxon>Agaricomycotina</taxon>
        <taxon>Agaricomycetes</taxon>
        <taxon>Agaricomycetidae</taxon>
        <taxon>Agaricales</taxon>
        <taxon>Marasmiineae</taxon>
        <taxon>Omphalotaceae</taxon>
        <taxon>Collybiopsis</taxon>
        <taxon>Collybiopsis luxurians</taxon>
    </lineage>
</organism>
<reference evidence="1 2" key="1">
    <citation type="submission" date="2014-04" db="EMBL/GenBank/DDBJ databases">
        <title>Evolutionary Origins and Diversification of the Mycorrhizal Mutualists.</title>
        <authorList>
            <consortium name="DOE Joint Genome Institute"/>
            <consortium name="Mycorrhizal Genomics Consortium"/>
            <person name="Kohler A."/>
            <person name="Kuo A."/>
            <person name="Nagy L.G."/>
            <person name="Floudas D."/>
            <person name="Copeland A."/>
            <person name="Barry K.W."/>
            <person name="Cichocki N."/>
            <person name="Veneault-Fourrey C."/>
            <person name="LaButti K."/>
            <person name="Lindquist E.A."/>
            <person name="Lipzen A."/>
            <person name="Lundell T."/>
            <person name="Morin E."/>
            <person name="Murat C."/>
            <person name="Riley R."/>
            <person name="Ohm R."/>
            <person name="Sun H."/>
            <person name="Tunlid A."/>
            <person name="Henrissat B."/>
            <person name="Grigoriev I.V."/>
            <person name="Hibbett D.S."/>
            <person name="Martin F."/>
        </authorList>
    </citation>
    <scope>NUCLEOTIDE SEQUENCE [LARGE SCALE GENOMIC DNA]</scope>
    <source>
        <strain evidence="1 2">FD-317 M1</strain>
    </source>
</reference>
<protein>
    <recommendedName>
        <fullName evidence="3">F-box domain-containing protein</fullName>
    </recommendedName>
</protein>
<accession>A0A0D0CK29</accession>
<evidence type="ECO:0000313" key="2">
    <source>
        <dbReference type="Proteomes" id="UP000053593"/>
    </source>
</evidence>
<dbReference type="Proteomes" id="UP000053593">
    <property type="component" value="Unassembled WGS sequence"/>
</dbReference>
<proteinExistence type="predicted"/>
<evidence type="ECO:0000313" key="1">
    <source>
        <dbReference type="EMBL" id="KIK63219.1"/>
    </source>
</evidence>
<keyword evidence="2" id="KW-1185">Reference proteome</keyword>
<sequence>MQKDPSTVCPIHTLPPGVLGQIFAAVCSNDYSFKVCCPSTLSNDSLLSSPTLLLTQVCSSWRSLISSLPNLWSSISIESRHLYGRPALAALVVTYISRSGSAPLKFRLESDSAAPEIELQVFDHLLRNASRWSDVVMHVSPPWIQRAASKLESRLLSNSPACFPNLEYFTLRIHSERSIDRKMLQTLPAQLIHSSPKLKSFSGFGFNLSWNGIGPLPGSHSLVTGLVLDKFTGRSLAHLLRGFPFLKMCSIGGFELSDSDNHAAIFLEDHLYLSEITHLSHTSPWDTFQRGAWQNLRLPNLVSLELHYGDHSISELSSLLCQSHSPLRELELHNFPVAEIIRLLHSVPTVVHLRVYSDAELSFFNQLTTGLTLSSYYCPVPNLLSLELRWNDHRYKRLSDPNFKTLQISIRDGICGTVDSRSVSKAVSALNLQKLAVQIRDGDFLELELLYEMPEHRLSSMDLTAFQLLDTYHD</sequence>
<gene>
    <name evidence="1" type="ORF">GYMLUDRAFT_259941</name>
</gene>
<dbReference type="OrthoDB" id="2961601at2759"/>
<dbReference type="EMBL" id="KN834765">
    <property type="protein sequence ID" value="KIK63219.1"/>
    <property type="molecule type" value="Genomic_DNA"/>
</dbReference>
<evidence type="ECO:0008006" key="3">
    <source>
        <dbReference type="Google" id="ProtNLM"/>
    </source>
</evidence>
<dbReference type="HOGENOM" id="CLU_541899_0_0_1"/>
<name>A0A0D0CK29_9AGAR</name>
<dbReference type="AlphaFoldDB" id="A0A0D0CK29"/>
<dbReference type="SUPFAM" id="SSF52047">
    <property type="entry name" value="RNI-like"/>
    <property type="match status" value="1"/>
</dbReference>